<name>A0A7X3MH36_9FIRM</name>
<evidence type="ECO:0000313" key="5">
    <source>
        <dbReference type="EMBL" id="MXP76127.1"/>
    </source>
</evidence>
<reference evidence="5 6" key="1">
    <citation type="submission" date="2019-12" db="EMBL/GenBank/DDBJ databases">
        <title>Sporaefaciens musculi gen. nov., sp. nov., a novel bacterium isolated from the caecum of an obese mouse.</title>
        <authorList>
            <person name="Rasmussen T.S."/>
            <person name="Streidl T."/>
            <person name="Hitch T.C.A."/>
            <person name="Wortmann E."/>
            <person name="Deptula P."/>
            <person name="Hansen M."/>
            <person name="Nielsen D.S."/>
            <person name="Clavel T."/>
            <person name="Vogensen F.K."/>
        </authorList>
    </citation>
    <scope>NUCLEOTIDE SEQUENCE [LARGE SCALE GENOMIC DNA]</scope>
    <source>
        <strain evidence="5 6">WCA-9-b2</strain>
    </source>
</reference>
<dbReference type="PRINTS" id="PR00081">
    <property type="entry name" value="GDHRDH"/>
</dbReference>
<evidence type="ECO:0000256" key="2">
    <source>
        <dbReference type="ARBA" id="ARBA00022857"/>
    </source>
</evidence>
<proteinExistence type="inferred from homology"/>
<dbReference type="PANTHER" id="PTHR43391:SF14">
    <property type="entry name" value="DEHYDROGENASE_REDUCTASE SDR FAMILY PROTEIN 7-LIKE"/>
    <property type="match status" value="1"/>
</dbReference>
<accession>A0A7X3MH36</accession>
<sequence>MRIAVVTGASSGIGREFALQIPRLYRNLDELWVMARRTEYLEELKKNVSIPVRIFDGDMQRDYIFERLEKELDRQEAKIRMLVNAAGYGKVGVFSDIDPKEQLGMITLNCHALTKISQICLPYLSNGSRIVNIASSAAFTPQPGFAVYAASKSYVYSFSQALRRELLSKGIFVTVVCPGPVDTEFFRRCGKLPNPFKDSVKAAPKCVVRKALEDSVKKKRVSVYGPAMKCARAVTKIVPDALTVDLLGRLNQIGRSLDEK</sequence>
<comment type="caution">
    <text evidence="5">The sequence shown here is derived from an EMBL/GenBank/DDBJ whole genome shotgun (WGS) entry which is preliminary data.</text>
</comment>
<dbReference type="GO" id="GO:0005829">
    <property type="term" value="C:cytosol"/>
    <property type="evidence" value="ECO:0007669"/>
    <property type="project" value="TreeGrafter"/>
</dbReference>
<comment type="similarity">
    <text evidence="1 4">Belongs to the short-chain dehydrogenases/reductases (SDR) family.</text>
</comment>
<dbReference type="PANTHER" id="PTHR43391">
    <property type="entry name" value="RETINOL DEHYDROGENASE-RELATED"/>
    <property type="match status" value="1"/>
</dbReference>
<keyword evidence="2" id="KW-0521">NADP</keyword>
<keyword evidence="6" id="KW-1185">Reference proteome</keyword>
<dbReference type="PROSITE" id="PS00061">
    <property type="entry name" value="ADH_SHORT"/>
    <property type="match status" value="1"/>
</dbReference>
<dbReference type="InterPro" id="IPR036291">
    <property type="entry name" value="NAD(P)-bd_dom_sf"/>
</dbReference>
<dbReference type="EMBL" id="WUQX01000001">
    <property type="protein sequence ID" value="MXP76127.1"/>
    <property type="molecule type" value="Genomic_DNA"/>
</dbReference>
<dbReference type="AlphaFoldDB" id="A0A7X3MH36"/>
<evidence type="ECO:0000313" key="6">
    <source>
        <dbReference type="Proteomes" id="UP000460412"/>
    </source>
</evidence>
<evidence type="ECO:0000256" key="1">
    <source>
        <dbReference type="ARBA" id="ARBA00006484"/>
    </source>
</evidence>
<protein>
    <submittedName>
        <fullName evidence="5">SDR family NAD(P)-dependent oxidoreductase</fullName>
    </submittedName>
</protein>
<dbReference type="PRINTS" id="PR00080">
    <property type="entry name" value="SDRFAMILY"/>
</dbReference>
<organism evidence="5 6">
    <name type="scientific">Sporofaciens musculi</name>
    <dbReference type="NCBI Taxonomy" id="2681861"/>
    <lineage>
        <taxon>Bacteria</taxon>
        <taxon>Bacillati</taxon>
        <taxon>Bacillota</taxon>
        <taxon>Clostridia</taxon>
        <taxon>Lachnospirales</taxon>
        <taxon>Lachnospiraceae</taxon>
        <taxon>Sporofaciens</taxon>
    </lineage>
</organism>
<evidence type="ECO:0000256" key="3">
    <source>
        <dbReference type="ARBA" id="ARBA00023002"/>
    </source>
</evidence>
<dbReference type="InterPro" id="IPR020904">
    <property type="entry name" value="Sc_DH/Rdtase_CS"/>
</dbReference>
<dbReference type="GO" id="GO:0016491">
    <property type="term" value="F:oxidoreductase activity"/>
    <property type="evidence" value="ECO:0007669"/>
    <property type="project" value="UniProtKB-KW"/>
</dbReference>
<gene>
    <name evidence="5" type="ORF">GN277_12210</name>
</gene>
<dbReference type="Pfam" id="PF00106">
    <property type="entry name" value="adh_short"/>
    <property type="match status" value="1"/>
</dbReference>
<dbReference type="Proteomes" id="UP000460412">
    <property type="component" value="Unassembled WGS sequence"/>
</dbReference>
<dbReference type="Gene3D" id="3.40.50.720">
    <property type="entry name" value="NAD(P)-binding Rossmann-like Domain"/>
    <property type="match status" value="1"/>
</dbReference>
<dbReference type="InterPro" id="IPR002347">
    <property type="entry name" value="SDR_fam"/>
</dbReference>
<evidence type="ECO:0000256" key="4">
    <source>
        <dbReference type="RuleBase" id="RU000363"/>
    </source>
</evidence>
<dbReference type="RefSeq" id="WP_159751296.1">
    <property type="nucleotide sequence ID" value="NZ_CASSPE010000163.1"/>
</dbReference>
<dbReference type="CDD" id="cd05233">
    <property type="entry name" value="SDR_c"/>
    <property type="match status" value="1"/>
</dbReference>
<keyword evidence="3" id="KW-0560">Oxidoreductase</keyword>
<dbReference type="SUPFAM" id="SSF51735">
    <property type="entry name" value="NAD(P)-binding Rossmann-fold domains"/>
    <property type="match status" value="1"/>
</dbReference>